<feature type="domain" description="DNA topoisomerase I catalytic core eukaryotic-type" evidence="7">
    <location>
        <begin position="81"/>
        <end position="286"/>
    </location>
</feature>
<dbReference type="InterPro" id="IPR013500">
    <property type="entry name" value="TopoI_cat_euk"/>
</dbReference>
<dbReference type="SUPFAM" id="SSF56349">
    <property type="entry name" value="DNA breaking-rejoining enzymes"/>
    <property type="match status" value="1"/>
</dbReference>
<evidence type="ECO:0000259" key="8">
    <source>
        <dbReference type="Pfam" id="PF21338"/>
    </source>
</evidence>
<sequence length="322" mass="35214">MRLRRVSPDEPGLRRVRRGNGFEYRDAGGAHIDDEQQRARIRALAIPPAWADVWICTAPNGHLQATGVDDAGRTQYLYHPEWRARADAEKFDRMLLLAQALPAARRGVTRDLRTEGTGRRAVIAAAFRMLDAALLRIGSEQYAREHGSIGLSTLRCAHATVSGDVVSLRFPGKSGQPWESEIADADLAALVRELRRRRTPASRLLAWEEDGSWHPLRAAEINDDVRARTGGDFTAKDFRTLHATVIAASSIARAGTRGSRSARSRVIAQAVRDVAAALGNTPAVARGSYVDPRVFDLYERGIVVEVGSGRGVEGQLVDLLGD</sequence>
<dbReference type="SUPFAM" id="SSF55869">
    <property type="entry name" value="DNA topoisomerase I domain"/>
    <property type="match status" value="1"/>
</dbReference>
<comment type="caution">
    <text evidence="9">The sequence shown here is derived from an EMBL/GenBank/DDBJ whole genome shotgun (WGS) entry which is preliminary data.</text>
</comment>
<dbReference type="PRINTS" id="PR00416">
    <property type="entry name" value="EUTPISMRASEI"/>
</dbReference>
<dbReference type="GO" id="GO:0006265">
    <property type="term" value="P:DNA topological change"/>
    <property type="evidence" value="ECO:0007669"/>
    <property type="project" value="InterPro"/>
</dbReference>
<dbReference type="InterPro" id="IPR035447">
    <property type="entry name" value="DNA_topo_I_N_sf"/>
</dbReference>
<feature type="domain" description="DNA topoisomerase IB N-terminal" evidence="8">
    <location>
        <begin position="21"/>
        <end position="69"/>
    </location>
</feature>
<name>A0A371NWN2_9MICO</name>
<dbReference type="PROSITE" id="PS52038">
    <property type="entry name" value="TOPO_IB_2"/>
    <property type="match status" value="1"/>
</dbReference>
<dbReference type="InterPro" id="IPR014711">
    <property type="entry name" value="TopoI_cat_a-hlx-sub_euk"/>
</dbReference>
<evidence type="ECO:0000256" key="1">
    <source>
        <dbReference type="ARBA" id="ARBA00000213"/>
    </source>
</evidence>
<evidence type="ECO:0000313" key="9">
    <source>
        <dbReference type="EMBL" id="REJ06319.1"/>
    </source>
</evidence>
<dbReference type="RefSeq" id="WP_116241577.1">
    <property type="nucleotide sequence ID" value="NZ_QUAB01000036.1"/>
</dbReference>
<keyword evidence="6 9" id="KW-0413">Isomerase</keyword>
<gene>
    <name evidence="9" type="ORF">DY023_06730</name>
</gene>
<dbReference type="Proteomes" id="UP000262172">
    <property type="component" value="Unassembled WGS sequence"/>
</dbReference>
<evidence type="ECO:0000256" key="6">
    <source>
        <dbReference type="ARBA" id="ARBA00023235"/>
    </source>
</evidence>
<keyword evidence="4" id="KW-0799">Topoisomerase</keyword>
<dbReference type="GO" id="GO:0003677">
    <property type="term" value="F:DNA binding"/>
    <property type="evidence" value="ECO:0007669"/>
    <property type="project" value="UniProtKB-KW"/>
</dbReference>
<keyword evidence="5" id="KW-0238">DNA-binding</keyword>
<protein>
    <recommendedName>
        <fullName evidence="3">DNA topoisomerase</fullName>
        <ecNumber evidence="3">5.6.2.1</ecNumber>
    </recommendedName>
</protein>
<dbReference type="EMBL" id="QUAB01000036">
    <property type="protein sequence ID" value="REJ06319.1"/>
    <property type="molecule type" value="Genomic_DNA"/>
</dbReference>
<dbReference type="InterPro" id="IPR001631">
    <property type="entry name" value="TopoI"/>
</dbReference>
<keyword evidence="10" id="KW-1185">Reference proteome</keyword>
<dbReference type="InterPro" id="IPR049331">
    <property type="entry name" value="Top1B_N_bact"/>
</dbReference>
<evidence type="ECO:0000313" key="10">
    <source>
        <dbReference type="Proteomes" id="UP000262172"/>
    </source>
</evidence>
<reference evidence="9 10" key="1">
    <citation type="submission" date="2018-08" db="EMBL/GenBank/DDBJ databases">
        <title>Isolation, diversity and antifungal activity of Actinobacteria from cow dung.</title>
        <authorList>
            <person name="Ling L."/>
        </authorList>
    </citation>
    <scope>NUCLEOTIDE SEQUENCE [LARGE SCALE GENOMIC DNA]</scope>
    <source>
        <strain evidence="9 10">NEAU-LLE</strain>
    </source>
</reference>
<dbReference type="Gene3D" id="1.10.132.120">
    <property type="match status" value="1"/>
</dbReference>
<dbReference type="GO" id="GO:0003917">
    <property type="term" value="F:DNA topoisomerase type I (single strand cut, ATP-independent) activity"/>
    <property type="evidence" value="ECO:0007669"/>
    <property type="project" value="UniProtKB-EC"/>
</dbReference>
<evidence type="ECO:0000256" key="4">
    <source>
        <dbReference type="ARBA" id="ARBA00023029"/>
    </source>
</evidence>
<dbReference type="AlphaFoldDB" id="A0A371NWN2"/>
<dbReference type="Pfam" id="PF01028">
    <property type="entry name" value="Topoisom_I"/>
    <property type="match status" value="1"/>
</dbReference>
<comment type="similarity">
    <text evidence="2">Belongs to the type IB topoisomerase family.</text>
</comment>
<proteinExistence type="inferred from homology"/>
<dbReference type="InterPro" id="IPR011010">
    <property type="entry name" value="DNA_brk_join_enz"/>
</dbReference>
<evidence type="ECO:0000256" key="2">
    <source>
        <dbReference type="ARBA" id="ARBA00006645"/>
    </source>
</evidence>
<dbReference type="Gene3D" id="3.30.66.10">
    <property type="entry name" value="DNA topoisomerase I domain"/>
    <property type="match status" value="1"/>
</dbReference>
<evidence type="ECO:0000256" key="5">
    <source>
        <dbReference type="ARBA" id="ARBA00023125"/>
    </source>
</evidence>
<comment type="catalytic activity">
    <reaction evidence="1">
        <text>ATP-independent breakage of single-stranded DNA, followed by passage and rejoining.</text>
        <dbReference type="EC" id="5.6.2.1"/>
    </reaction>
</comment>
<dbReference type="EC" id="5.6.2.1" evidence="3"/>
<accession>A0A371NWN2</accession>
<dbReference type="Gene3D" id="3.90.15.10">
    <property type="entry name" value="Topoisomerase I, Chain A, domain 3"/>
    <property type="match status" value="1"/>
</dbReference>
<evidence type="ECO:0000256" key="3">
    <source>
        <dbReference type="ARBA" id="ARBA00012891"/>
    </source>
</evidence>
<dbReference type="Pfam" id="PF21338">
    <property type="entry name" value="Top1B_N_bact"/>
    <property type="match status" value="1"/>
</dbReference>
<evidence type="ECO:0000259" key="7">
    <source>
        <dbReference type="Pfam" id="PF01028"/>
    </source>
</evidence>
<dbReference type="OrthoDB" id="9778962at2"/>
<organism evidence="9 10">
    <name type="scientific">Microbacterium bovistercoris</name>
    <dbReference type="NCBI Taxonomy" id="2293570"/>
    <lineage>
        <taxon>Bacteria</taxon>
        <taxon>Bacillati</taxon>
        <taxon>Actinomycetota</taxon>
        <taxon>Actinomycetes</taxon>
        <taxon>Micrococcales</taxon>
        <taxon>Microbacteriaceae</taxon>
        <taxon>Microbacterium</taxon>
    </lineage>
</organism>